<organism evidence="2 3">
    <name type="scientific">Sphingomonas agrestis</name>
    <dbReference type="NCBI Taxonomy" id="3080540"/>
    <lineage>
        <taxon>Bacteria</taxon>
        <taxon>Pseudomonadati</taxon>
        <taxon>Pseudomonadota</taxon>
        <taxon>Alphaproteobacteria</taxon>
        <taxon>Sphingomonadales</taxon>
        <taxon>Sphingomonadaceae</taxon>
        <taxon>Sphingomonas</taxon>
    </lineage>
</organism>
<comment type="caution">
    <text evidence="2">The sequence shown here is derived from an EMBL/GenBank/DDBJ whole genome shotgun (WGS) entry which is preliminary data.</text>
</comment>
<proteinExistence type="predicted"/>
<feature type="domain" description="BLUF" evidence="1">
    <location>
        <begin position="1"/>
        <end position="92"/>
    </location>
</feature>
<keyword evidence="3" id="KW-1185">Reference proteome</keyword>
<dbReference type="InterPro" id="IPR007024">
    <property type="entry name" value="BLUF_domain"/>
</dbReference>
<dbReference type="SUPFAM" id="SSF54975">
    <property type="entry name" value="Acylphosphatase/BLUF domain-like"/>
    <property type="match status" value="1"/>
</dbReference>
<dbReference type="Proteomes" id="UP001273531">
    <property type="component" value="Unassembled WGS sequence"/>
</dbReference>
<dbReference type="Pfam" id="PF04940">
    <property type="entry name" value="BLUF"/>
    <property type="match status" value="1"/>
</dbReference>
<evidence type="ECO:0000259" key="1">
    <source>
        <dbReference type="PROSITE" id="PS50925"/>
    </source>
</evidence>
<dbReference type="PROSITE" id="PS50925">
    <property type="entry name" value="BLUF"/>
    <property type="match status" value="1"/>
</dbReference>
<sequence>MLQLVYVSSVSPNAGPIDAAAILAASRANNARDGITGLLYSDSARFLQALEGPAEQVEAAFERIRRDPRHRAIVLLSRRTIEAREFGEWSMAHRTAGTDAERFIARIGELAADAAADVRATFEGFAKVRRAA</sequence>
<dbReference type="InterPro" id="IPR036046">
    <property type="entry name" value="Acylphosphatase-like_dom_sf"/>
</dbReference>
<name>A0ABU3Y6Z0_9SPHN</name>
<gene>
    <name evidence="2" type="ORF">RZN05_09360</name>
</gene>
<dbReference type="SMART" id="SM01034">
    <property type="entry name" value="BLUF"/>
    <property type="match status" value="1"/>
</dbReference>
<dbReference type="Gene3D" id="3.30.70.100">
    <property type="match status" value="1"/>
</dbReference>
<evidence type="ECO:0000313" key="3">
    <source>
        <dbReference type="Proteomes" id="UP001273531"/>
    </source>
</evidence>
<evidence type="ECO:0000313" key="2">
    <source>
        <dbReference type="EMBL" id="MDV3457188.1"/>
    </source>
</evidence>
<accession>A0ABU3Y6Z0</accession>
<dbReference type="RefSeq" id="WP_317226346.1">
    <property type="nucleotide sequence ID" value="NZ_JAWJEJ010000001.1"/>
</dbReference>
<protein>
    <submittedName>
        <fullName evidence="2">BLUF domain-containing protein</fullName>
    </submittedName>
</protein>
<dbReference type="EMBL" id="JAWJEJ010000001">
    <property type="protein sequence ID" value="MDV3457188.1"/>
    <property type="molecule type" value="Genomic_DNA"/>
</dbReference>
<reference evidence="2 3" key="1">
    <citation type="submission" date="2023-10" db="EMBL/GenBank/DDBJ databases">
        <title>Sphingomonas sp. HF-S4 16S ribosomal RNA gene Genome sequencing and assembly.</title>
        <authorList>
            <person name="Lee H."/>
        </authorList>
    </citation>
    <scope>NUCLEOTIDE SEQUENCE [LARGE SCALE GENOMIC DNA]</scope>
    <source>
        <strain evidence="2 3">HF-S4</strain>
    </source>
</reference>